<dbReference type="Proteomes" id="UP001237642">
    <property type="component" value="Unassembled WGS sequence"/>
</dbReference>
<reference evidence="1" key="1">
    <citation type="submission" date="2023-02" db="EMBL/GenBank/DDBJ databases">
        <title>Genome of toxic invasive species Heracleum sosnowskyi carries increased number of genes despite the absence of recent whole-genome duplications.</title>
        <authorList>
            <person name="Schelkunov M."/>
            <person name="Shtratnikova V."/>
            <person name="Makarenko M."/>
            <person name="Klepikova A."/>
            <person name="Omelchenko D."/>
            <person name="Novikova G."/>
            <person name="Obukhova E."/>
            <person name="Bogdanov V."/>
            <person name="Penin A."/>
            <person name="Logacheva M."/>
        </authorList>
    </citation>
    <scope>NUCLEOTIDE SEQUENCE</scope>
    <source>
        <strain evidence="1">Hsosn_3</strain>
        <tissue evidence="1">Leaf</tissue>
    </source>
</reference>
<dbReference type="AlphaFoldDB" id="A0AAD8I389"/>
<sequence length="139" mass="15829">MFPIHWVFNNFATGVSCGFVNRKLAMVCESSWRSSAGSPTLFRASQHLQVSSCWRCRLRRYTPSVCFKAEALFGYNCDMYFAPPNMLVDLPVPVKAVPEDVVEVSVDRKLDYKALQLCHVQFYVIWILYSNLSTCVGNS</sequence>
<organism evidence="1 2">
    <name type="scientific">Heracleum sosnowskyi</name>
    <dbReference type="NCBI Taxonomy" id="360622"/>
    <lineage>
        <taxon>Eukaryota</taxon>
        <taxon>Viridiplantae</taxon>
        <taxon>Streptophyta</taxon>
        <taxon>Embryophyta</taxon>
        <taxon>Tracheophyta</taxon>
        <taxon>Spermatophyta</taxon>
        <taxon>Magnoliopsida</taxon>
        <taxon>eudicotyledons</taxon>
        <taxon>Gunneridae</taxon>
        <taxon>Pentapetalae</taxon>
        <taxon>asterids</taxon>
        <taxon>campanulids</taxon>
        <taxon>Apiales</taxon>
        <taxon>Apiaceae</taxon>
        <taxon>Apioideae</taxon>
        <taxon>apioid superclade</taxon>
        <taxon>Tordylieae</taxon>
        <taxon>Tordyliinae</taxon>
        <taxon>Heracleum</taxon>
    </lineage>
</organism>
<keyword evidence="2" id="KW-1185">Reference proteome</keyword>
<accession>A0AAD8I389</accession>
<reference evidence="1" key="2">
    <citation type="submission" date="2023-05" db="EMBL/GenBank/DDBJ databases">
        <authorList>
            <person name="Schelkunov M.I."/>
        </authorList>
    </citation>
    <scope>NUCLEOTIDE SEQUENCE</scope>
    <source>
        <strain evidence="1">Hsosn_3</strain>
        <tissue evidence="1">Leaf</tissue>
    </source>
</reference>
<dbReference type="EMBL" id="JAUIZM010000007">
    <property type="protein sequence ID" value="KAK1376765.1"/>
    <property type="molecule type" value="Genomic_DNA"/>
</dbReference>
<name>A0AAD8I389_9APIA</name>
<gene>
    <name evidence="1" type="ORF">POM88_032958</name>
</gene>
<comment type="caution">
    <text evidence="1">The sequence shown here is derived from an EMBL/GenBank/DDBJ whole genome shotgun (WGS) entry which is preliminary data.</text>
</comment>
<protein>
    <submittedName>
        <fullName evidence="1">Uncharacterized protein</fullName>
    </submittedName>
</protein>
<evidence type="ECO:0000313" key="2">
    <source>
        <dbReference type="Proteomes" id="UP001237642"/>
    </source>
</evidence>
<proteinExistence type="predicted"/>
<evidence type="ECO:0000313" key="1">
    <source>
        <dbReference type="EMBL" id="KAK1376765.1"/>
    </source>
</evidence>